<accession>A0A542DQ21</accession>
<dbReference type="RefSeq" id="WP_142002435.1">
    <property type="nucleotide sequence ID" value="NZ_VFML01000001.1"/>
</dbReference>
<dbReference type="Proteomes" id="UP000320876">
    <property type="component" value="Unassembled WGS sequence"/>
</dbReference>
<evidence type="ECO:0000259" key="5">
    <source>
        <dbReference type="SMART" id="SM00079"/>
    </source>
</evidence>
<comment type="similarity">
    <text evidence="1">Belongs to the bacterial solute-binding protein 3 family.</text>
</comment>
<dbReference type="SMART" id="SM00079">
    <property type="entry name" value="PBPe"/>
    <property type="match status" value="1"/>
</dbReference>
<dbReference type="PANTHER" id="PTHR30085">
    <property type="entry name" value="AMINO ACID ABC TRANSPORTER PERMEASE"/>
    <property type="match status" value="1"/>
</dbReference>
<dbReference type="Gene3D" id="3.40.190.10">
    <property type="entry name" value="Periplasmic binding protein-like II"/>
    <property type="match status" value="2"/>
</dbReference>
<dbReference type="SMART" id="SM00062">
    <property type="entry name" value="PBPb"/>
    <property type="match status" value="1"/>
</dbReference>
<protein>
    <submittedName>
        <fullName evidence="6">Amino acid ABC transporter substrate-binding protein (PAAT family)</fullName>
    </submittedName>
</protein>
<keyword evidence="3" id="KW-0732">Signal</keyword>
<sequence>MRLDRPTIVLATVLATACVSGSDAEPGSLLAEINDSERLTIGIRFDQPGLSERTIDGRFVGFDVDVATYLAGELGVERPGITWRETTSATREDDLTSGRVDLVVAAYSITEDRKEKVTFAGPYFETGQDLLVRHPSAGITGPDTLNGRKLCSVTGSTSAQQVRDRFARAVELVEYPRYRDCVTALLAGQVDAVTTDAVILAGYAAEHPELLEVVGKRFSTERYGVGLRKGDTGARSAVNEAIEKMIGTGAWLDSLEHNIGPSGYRLPDPPELTER</sequence>
<evidence type="ECO:0000256" key="3">
    <source>
        <dbReference type="ARBA" id="ARBA00022729"/>
    </source>
</evidence>
<keyword evidence="7" id="KW-1185">Reference proteome</keyword>
<evidence type="ECO:0000256" key="2">
    <source>
        <dbReference type="ARBA" id="ARBA00022448"/>
    </source>
</evidence>
<gene>
    <name evidence="6" type="ORF">FB471_5018</name>
</gene>
<dbReference type="SUPFAM" id="SSF53850">
    <property type="entry name" value="Periplasmic binding protein-like II"/>
    <property type="match status" value="1"/>
</dbReference>
<evidence type="ECO:0000256" key="1">
    <source>
        <dbReference type="ARBA" id="ARBA00010333"/>
    </source>
</evidence>
<evidence type="ECO:0000313" key="7">
    <source>
        <dbReference type="Proteomes" id="UP000320876"/>
    </source>
</evidence>
<dbReference type="PANTHER" id="PTHR30085:SF6">
    <property type="entry name" value="ABC TRANSPORTER GLUTAMINE-BINDING PROTEIN GLNH"/>
    <property type="match status" value="1"/>
</dbReference>
<dbReference type="AlphaFoldDB" id="A0A542DQ21"/>
<dbReference type="Pfam" id="PF00497">
    <property type="entry name" value="SBP_bac_3"/>
    <property type="match status" value="1"/>
</dbReference>
<dbReference type="CDD" id="cd13690">
    <property type="entry name" value="PBP2_GluB"/>
    <property type="match status" value="1"/>
</dbReference>
<dbReference type="GO" id="GO:0006865">
    <property type="term" value="P:amino acid transport"/>
    <property type="evidence" value="ECO:0007669"/>
    <property type="project" value="TreeGrafter"/>
</dbReference>
<dbReference type="OrthoDB" id="9807888at2"/>
<proteinExistence type="inferred from homology"/>
<dbReference type="GO" id="GO:0005576">
    <property type="term" value="C:extracellular region"/>
    <property type="evidence" value="ECO:0007669"/>
    <property type="project" value="TreeGrafter"/>
</dbReference>
<dbReference type="PROSITE" id="PS51257">
    <property type="entry name" value="PROKAR_LIPOPROTEIN"/>
    <property type="match status" value="1"/>
</dbReference>
<name>A0A542DQ21_AMYCI</name>
<dbReference type="GO" id="GO:0015276">
    <property type="term" value="F:ligand-gated monoatomic ion channel activity"/>
    <property type="evidence" value="ECO:0007669"/>
    <property type="project" value="InterPro"/>
</dbReference>
<dbReference type="InterPro" id="IPR051455">
    <property type="entry name" value="Bact_solute-bind_prot3"/>
</dbReference>
<dbReference type="GO" id="GO:0030288">
    <property type="term" value="C:outer membrane-bounded periplasmic space"/>
    <property type="evidence" value="ECO:0007669"/>
    <property type="project" value="TreeGrafter"/>
</dbReference>
<evidence type="ECO:0000313" key="6">
    <source>
        <dbReference type="EMBL" id="TQJ05192.1"/>
    </source>
</evidence>
<dbReference type="EMBL" id="VFML01000001">
    <property type="protein sequence ID" value="TQJ05192.1"/>
    <property type="molecule type" value="Genomic_DNA"/>
</dbReference>
<comment type="caution">
    <text evidence="6">The sequence shown here is derived from an EMBL/GenBank/DDBJ whole genome shotgun (WGS) entry which is preliminary data.</text>
</comment>
<feature type="domain" description="Solute-binding protein family 3/N-terminal" evidence="4">
    <location>
        <begin position="38"/>
        <end position="262"/>
    </location>
</feature>
<dbReference type="GO" id="GO:0016020">
    <property type="term" value="C:membrane"/>
    <property type="evidence" value="ECO:0007669"/>
    <property type="project" value="InterPro"/>
</dbReference>
<feature type="domain" description="Ionotropic glutamate receptor C-terminal" evidence="5">
    <location>
        <begin position="38"/>
        <end position="254"/>
    </location>
</feature>
<organism evidence="6 7">
    <name type="scientific">Amycolatopsis cihanbeyliensis</name>
    <dbReference type="NCBI Taxonomy" id="1128664"/>
    <lineage>
        <taxon>Bacteria</taxon>
        <taxon>Bacillati</taxon>
        <taxon>Actinomycetota</taxon>
        <taxon>Actinomycetes</taxon>
        <taxon>Pseudonocardiales</taxon>
        <taxon>Pseudonocardiaceae</taxon>
        <taxon>Amycolatopsis</taxon>
    </lineage>
</organism>
<reference evidence="6 7" key="1">
    <citation type="submission" date="2019-06" db="EMBL/GenBank/DDBJ databases">
        <title>Sequencing the genomes of 1000 actinobacteria strains.</title>
        <authorList>
            <person name="Klenk H.-P."/>
        </authorList>
    </citation>
    <scope>NUCLEOTIDE SEQUENCE [LARGE SCALE GENOMIC DNA]</scope>
    <source>
        <strain evidence="6 7">DSM 45679</strain>
    </source>
</reference>
<dbReference type="InterPro" id="IPR001638">
    <property type="entry name" value="Solute-binding_3/MltF_N"/>
</dbReference>
<evidence type="ECO:0000259" key="4">
    <source>
        <dbReference type="SMART" id="SM00062"/>
    </source>
</evidence>
<dbReference type="InterPro" id="IPR001320">
    <property type="entry name" value="Iontro_rcpt_C"/>
</dbReference>
<keyword evidence="2" id="KW-0813">Transport</keyword>